<reference evidence="2 3" key="1">
    <citation type="submission" date="2019-08" db="EMBL/GenBank/DDBJ databases">
        <title>Aureimonas fodiniaquatilis sp. nov., isolated from a coal mine wastewater.</title>
        <authorList>
            <person name="Kim W."/>
        </authorList>
    </citation>
    <scope>NUCLEOTIDE SEQUENCE [LARGE SCALE GENOMIC DNA]</scope>
    <source>
        <strain evidence="2 3">CAU 1482</strain>
    </source>
</reference>
<dbReference type="EMBL" id="VTWH01000001">
    <property type="protein sequence ID" value="KAA0972324.1"/>
    <property type="molecule type" value="Genomic_DNA"/>
</dbReference>
<gene>
    <name evidence="2" type="ORF">FPY71_04290</name>
</gene>
<dbReference type="RefSeq" id="WP_149297932.1">
    <property type="nucleotide sequence ID" value="NZ_VTWH01000001.1"/>
</dbReference>
<feature type="transmembrane region" description="Helical" evidence="1">
    <location>
        <begin position="61"/>
        <end position="82"/>
    </location>
</feature>
<keyword evidence="1" id="KW-0472">Membrane</keyword>
<dbReference type="OrthoDB" id="7907470at2"/>
<evidence type="ECO:0008006" key="4">
    <source>
        <dbReference type="Google" id="ProtNLM"/>
    </source>
</evidence>
<dbReference type="Proteomes" id="UP000324738">
    <property type="component" value="Unassembled WGS sequence"/>
</dbReference>
<evidence type="ECO:0000313" key="3">
    <source>
        <dbReference type="Proteomes" id="UP000324738"/>
    </source>
</evidence>
<keyword evidence="1" id="KW-0812">Transmembrane</keyword>
<dbReference type="AlphaFoldDB" id="A0A5B0DZV1"/>
<keyword evidence="3" id="KW-1185">Reference proteome</keyword>
<accession>A0A5B0DZV1</accession>
<protein>
    <recommendedName>
        <fullName evidence="4">Phage holin family protein</fullName>
    </recommendedName>
</protein>
<name>A0A5B0DZV1_9HYPH</name>
<feature type="transmembrane region" description="Helical" evidence="1">
    <location>
        <begin position="121"/>
        <end position="140"/>
    </location>
</feature>
<sequence>MLGQLITKVFTGEASIFLARLRQMAIIYALMAFVAFFLAFFLIVSGYIWLTQTVGALPAALYFAGGCAVLLAILYIVLLVVGRPPKERASDRLQRDVASIAGVAALANAPSLLRSVKRRKGLVLIPVAGLAVWAAVRAYASRRNTR</sequence>
<evidence type="ECO:0000313" key="2">
    <source>
        <dbReference type="EMBL" id="KAA0972324.1"/>
    </source>
</evidence>
<organism evidence="2 3">
    <name type="scientific">Aureimonas fodinaquatilis</name>
    <dbReference type="NCBI Taxonomy" id="2565783"/>
    <lineage>
        <taxon>Bacteria</taxon>
        <taxon>Pseudomonadati</taxon>
        <taxon>Pseudomonadota</taxon>
        <taxon>Alphaproteobacteria</taxon>
        <taxon>Hyphomicrobiales</taxon>
        <taxon>Aurantimonadaceae</taxon>
        <taxon>Aureimonas</taxon>
    </lineage>
</organism>
<proteinExistence type="predicted"/>
<keyword evidence="1" id="KW-1133">Transmembrane helix</keyword>
<comment type="caution">
    <text evidence="2">The sequence shown here is derived from an EMBL/GenBank/DDBJ whole genome shotgun (WGS) entry which is preliminary data.</text>
</comment>
<evidence type="ECO:0000256" key="1">
    <source>
        <dbReference type="SAM" id="Phobius"/>
    </source>
</evidence>
<feature type="transmembrane region" description="Helical" evidence="1">
    <location>
        <begin position="25"/>
        <end position="49"/>
    </location>
</feature>